<keyword evidence="3" id="KW-1015">Disulfide bond</keyword>
<gene>
    <name evidence="7" type="primary">LOC117359440</name>
</gene>
<reference evidence="7" key="1">
    <citation type="submission" date="2025-08" db="UniProtKB">
        <authorList>
            <consortium name="RefSeq"/>
        </authorList>
    </citation>
    <scope>IDENTIFICATION</scope>
</reference>
<dbReference type="RefSeq" id="XP_033798109.1">
    <property type="nucleotide sequence ID" value="XM_033942218.1"/>
</dbReference>
<evidence type="ECO:0000313" key="7">
    <source>
        <dbReference type="RefSeq" id="XP_033798109.1"/>
    </source>
</evidence>
<feature type="signal peptide" evidence="4">
    <location>
        <begin position="1"/>
        <end position="19"/>
    </location>
</feature>
<evidence type="ECO:0000313" key="6">
    <source>
        <dbReference type="Proteomes" id="UP000515159"/>
    </source>
</evidence>
<dbReference type="PROSITE" id="PS00941">
    <property type="entry name" value="CARBOXYLESTERASE_B_2"/>
    <property type="match status" value="1"/>
</dbReference>
<dbReference type="InterPro" id="IPR002018">
    <property type="entry name" value="CarbesteraseB"/>
</dbReference>
<dbReference type="SUPFAM" id="SSF53474">
    <property type="entry name" value="alpha/beta-Hydrolases"/>
    <property type="match status" value="1"/>
</dbReference>
<sequence length="562" mass="62568">MAYCAICLLLCLMCNICAAAIAATKGEWVSQPTVVTKYGQLQGKMLNVKGTDRQVEAYLGIPFAKPPVGPLRFSPPQPAEPWNGVRDATSNPPMCLQPQNMFRVVEKTLKAKIPPLPVAEDCLYLNVYTPAQEKKNSKLPVMAFIHGGAFVNGGALFYDGSALSAYENVTMVIIQYRLGVLGFISSENADRPGNLGLQDQIQALHWTQENIKHFGGDPDSITIFGESAGGISVSLLILSSLTKGLFHKAISESGVASMPDFIISDPKKINDFTNKVASLSGCEDKDSAAIVNCLRNKPEDELLNSPVIANISIVPVVVDGVILQKSPEEFLSGEMGNPVPYLLGVNNHEYGWLLPSMAQLSRSLQGLHEENITTFLLDFLEHLIPNPEIYKLVIEKYLEDTKDSTQQRDRMLELFGDWFFVIPTVKTARYHRDSGLPVYLYEFQHRPSTYGDSKPDYVKADHTDEIGFVFGTPFLDTAASLLSNATYEEKSLSRKMMNCWANFARTGNPNSDGLVEWPIYDQAEQYLEIDLQQKIGRQLKDRQVTFWTKILKKIQQKANKKK</sequence>
<dbReference type="KEGG" id="gsh:117359440"/>
<keyword evidence="4" id="KW-0732">Signal</keyword>
<comment type="similarity">
    <text evidence="1 4">Belongs to the type-B carboxylesterase/lipase family.</text>
</comment>
<evidence type="ECO:0000256" key="4">
    <source>
        <dbReference type="RuleBase" id="RU361235"/>
    </source>
</evidence>
<accession>A0A6P8QMD7</accession>
<dbReference type="AlphaFoldDB" id="A0A6P8QMD7"/>
<dbReference type="InterPro" id="IPR029058">
    <property type="entry name" value="AB_hydrolase_fold"/>
</dbReference>
<feature type="chain" id="PRO_5028506938" description="Carboxylic ester hydrolase" evidence="4">
    <location>
        <begin position="20"/>
        <end position="562"/>
    </location>
</feature>
<keyword evidence="6" id="KW-1185">Reference proteome</keyword>
<dbReference type="Pfam" id="PF00135">
    <property type="entry name" value="COesterase"/>
    <property type="match status" value="1"/>
</dbReference>
<evidence type="ECO:0000256" key="3">
    <source>
        <dbReference type="ARBA" id="ARBA00023157"/>
    </source>
</evidence>
<dbReference type="PANTHER" id="PTHR11559">
    <property type="entry name" value="CARBOXYLESTERASE"/>
    <property type="match status" value="1"/>
</dbReference>
<proteinExistence type="inferred from homology"/>
<dbReference type="InterPro" id="IPR019826">
    <property type="entry name" value="Carboxylesterase_B_AS"/>
</dbReference>
<dbReference type="GeneID" id="117359440"/>
<evidence type="ECO:0000259" key="5">
    <source>
        <dbReference type="Pfam" id="PF00135"/>
    </source>
</evidence>
<dbReference type="InterPro" id="IPR050309">
    <property type="entry name" value="Type-B_Carboxylest/Lipase"/>
</dbReference>
<dbReference type="CDD" id="cd00312">
    <property type="entry name" value="Esterase_lipase"/>
    <property type="match status" value="1"/>
</dbReference>
<dbReference type="InterPro" id="IPR019819">
    <property type="entry name" value="Carboxylesterase_B_CS"/>
</dbReference>
<dbReference type="OrthoDB" id="3200163at2759"/>
<keyword evidence="2 4" id="KW-0378">Hydrolase</keyword>
<dbReference type="PROSITE" id="PS00122">
    <property type="entry name" value="CARBOXYLESTERASE_B_1"/>
    <property type="match status" value="1"/>
</dbReference>
<protein>
    <recommendedName>
        <fullName evidence="4">Carboxylic ester hydrolase</fullName>
        <ecNumber evidence="4">3.1.1.-</ecNumber>
    </recommendedName>
</protein>
<dbReference type="FunFam" id="3.40.50.1820:FF:000011">
    <property type="entry name" value="Carboxylic ester hydrolase"/>
    <property type="match status" value="1"/>
</dbReference>
<dbReference type="Proteomes" id="UP000515159">
    <property type="component" value="Chromosome 4"/>
</dbReference>
<dbReference type="GO" id="GO:0016787">
    <property type="term" value="F:hydrolase activity"/>
    <property type="evidence" value="ECO:0007669"/>
    <property type="project" value="UniProtKB-KW"/>
</dbReference>
<evidence type="ECO:0000256" key="2">
    <source>
        <dbReference type="ARBA" id="ARBA00022801"/>
    </source>
</evidence>
<name>A0A6P8QMD7_GEOSA</name>
<organism evidence="6 7">
    <name type="scientific">Geotrypetes seraphini</name>
    <name type="common">Gaboon caecilian</name>
    <name type="synonym">Caecilia seraphini</name>
    <dbReference type="NCBI Taxonomy" id="260995"/>
    <lineage>
        <taxon>Eukaryota</taxon>
        <taxon>Metazoa</taxon>
        <taxon>Chordata</taxon>
        <taxon>Craniata</taxon>
        <taxon>Vertebrata</taxon>
        <taxon>Euteleostomi</taxon>
        <taxon>Amphibia</taxon>
        <taxon>Gymnophiona</taxon>
        <taxon>Geotrypetes</taxon>
    </lineage>
</organism>
<dbReference type="InParanoid" id="A0A6P8QMD7"/>
<dbReference type="Gene3D" id="3.40.50.1820">
    <property type="entry name" value="alpha/beta hydrolase"/>
    <property type="match status" value="1"/>
</dbReference>
<dbReference type="EC" id="3.1.1.-" evidence="4"/>
<dbReference type="FunCoup" id="A0A6P8QMD7">
    <property type="interactions" value="483"/>
</dbReference>
<feature type="domain" description="Carboxylesterase type B" evidence="5">
    <location>
        <begin position="31"/>
        <end position="547"/>
    </location>
</feature>
<evidence type="ECO:0000256" key="1">
    <source>
        <dbReference type="ARBA" id="ARBA00005964"/>
    </source>
</evidence>